<evidence type="ECO:0000313" key="7">
    <source>
        <dbReference type="EMBL" id="VVE32894.1"/>
    </source>
</evidence>
<dbReference type="Gene3D" id="2.40.50.100">
    <property type="match status" value="1"/>
</dbReference>
<keyword evidence="5 7" id="KW-0067">ATP-binding</keyword>
<keyword evidence="7" id="KW-0378">Hydrolase</keyword>
<keyword evidence="2" id="KW-1003">Cell membrane</keyword>
<dbReference type="Pfam" id="PF00005">
    <property type="entry name" value="ABC_tran"/>
    <property type="match status" value="1"/>
</dbReference>
<sequence>MAALQIDSLCKRHGDVDILKNVSLEVRDGEFLTLLGPSGCGKSTTLFSIAGLETPTSGRITLGSVRLFDRDENIELAPEARNCGLVFQSYALWPHMTVRENVAYPLRLRGVRKAVLDQKVDDALGLVEMLPLAQRYPHELSGGQQQRVALARTLVYEPTLLLLDEPLSNLDSTLRLRARGWLRELQRRLRITTVYVTHDQDEALSLSDRIAVMSAGRIVQIGTPRDIYQAPRNPFVADFVGHSNLLSCTVESVGAAGARTVRLADGQLLRAETGTVAQGSAAQIAIRADHVEIVDTNDTLPNVIRGNVLQRDFLGTHMEYLVAIGGAEVRVRAVREIQADSVWLHLPQDRCMLFDAPAVPA</sequence>
<organism evidence="7 8">
    <name type="scientific">Pandoraea iniqua</name>
    <dbReference type="NCBI Taxonomy" id="2508288"/>
    <lineage>
        <taxon>Bacteria</taxon>
        <taxon>Pseudomonadati</taxon>
        <taxon>Pseudomonadota</taxon>
        <taxon>Betaproteobacteria</taxon>
        <taxon>Burkholderiales</taxon>
        <taxon>Burkholderiaceae</taxon>
        <taxon>Pandoraea</taxon>
    </lineage>
</organism>
<dbReference type="Proteomes" id="UP000333828">
    <property type="component" value="Unassembled WGS sequence"/>
</dbReference>
<dbReference type="InterPro" id="IPR003593">
    <property type="entry name" value="AAA+_ATPase"/>
</dbReference>
<dbReference type="InterPro" id="IPR008995">
    <property type="entry name" value="Mo/tungstate-bd_C_term_dom"/>
</dbReference>
<dbReference type="InterPro" id="IPR027417">
    <property type="entry name" value="P-loop_NTPase"/>
</dbReference>
<dbReference type="RefSeq" id="WP_150685309.1">
    <property type="nucleotide sequence ID" value="NZ_CABPSI010000004.1"/>
</dbReference>
<dbReference type="FunFam" id="3.40.50.300:FF:000425">
    <property type="entry name" value="Probable ABC transporter, ATP-binding subunit"/>
    <property type="match status" value="1"/>
</dbReference>
<name>A0A5E4X993_9BURK</name>
<protein>
    <submittedName>
        <fullName evidence="7">Maltose/maltodextrin import ATP-binding protein MalK</fullName>
        <ecNumber evidence="7">3.6.3.19</ecNumber>
    </submittedName>
</protein>
<dbReference type="Gene3D" id="2.40.50.140">
    <property type="entry name" value="Nucleic acid-binding proteins"/>
    <property type="match status" value="1"/>
</dbReference>
<dbReference type="EMBL" id="CABPSI010000004">
    <property type="protein sequence ID" value="VVE32894.1"/>
    <property type="molecule type" value="Genomic_DNA"/>
</dbReference>
<dbReference type="SUPFAM" id="SSF52540">
    <property type="entry name" value="P-loop containing nucleoside triphosphate hydrolases"/>
    <property type="match status" value="1"/>
</dbReference>
<gene>
    <name evidence="7" type="primary">malK_2</name>
    <name evidence="7" type="ORF">PIN31115_03728</name>
</gene>
<dbReference type="GO" id="GO:0043190">
    <property type="term" value="C:ATP-binding cassette (ABC) transporter complex"/>
    <property type="evidence" value="ECO:0007669"/>
    <property type="project" value="InterPro"/>
</dbReference>
<dbReference type="GO" id="GO:0016887">
    <property type="term" value="F:ATP hydrolysis activity"/>
    <property type="evidence" value="ECO:0007669"/>
    <property type="project" value="InterPro"/>
</dbReference>
<evidence type="ECO:0000256" key="3">
    <source>
        <dbReference type="ARBA" id="ARBA00022519"/>
    </source>
</evidence>
<evidence type="ECO:0000313" key="8">
    <source>
        <dbReference type="Proteomes" id="UP000333828"/>
    </source>
</evidence>
<keyword evidence="8" id="KW-1185">Reference proteome</keyword>
<keyword evidence="3" id="KW-0472">Membrane</keyword>
<dbReference type="PROSITE" id="PS00211">
    <property type="entry name" value="ABC_TRANSPORTER_1"/>
    <property type="match status" value="1"/>
</dbReference>
<dbReference type="SUPFAM" id="SSF50331">
    <property type="entry name" value="MOP-like"/>
    <property type="match status" value="1"/>
</dbReference>
<dbReference type="PROSITE" id="PS50893">
    <property type="entry name" value="ABC_TRANSPORTER_2"/>
    <property type="match status" value="1"/>
</dbReference>
<dbReference type="GO" id="GO:0015697">
    <property type="term" value="P:quaternary ammonium group transport"/>
    <property type="evidence" value="ECO:0007669"/>
    <property type="project" value="UniProtKB-ARBA"/>
</dbReference>
<evidence type="ECO:0000256" key="5">
    <source>
        <dbReference type="ARBA" id="ARBA00022840"/>
    </source>
</evidence>
<dbReference type="GO" id="GO:0005524">
    <property type="term" value="F:ATP binding"/>
    <property type="evidence" value="ECO:0007669"/>
    <property type="project" value="UniProtKB-KW"/>
</dbReference>
<dbReference type="InterPro" id="IPR050093">
    <property type="entry name" value="ABC_SmlMolc_Importer"/>
</dbReference>
<dbReference type="InterPro" id="IPR012340">
    <property type="entry name" value="NA-bd_OB-fold"/>
</dbReference>
<dbReference type="EC" id="3.6.3.19" evidence="7"/>
<dbReference type="GO" id="GO:0022857">
    <property type="term" value="F:transmembrane transporter activity"/>
    <property type="evidence" value="ECO:0007669"/>
    <property type="project" value="InterPro"/>
</dbReference>
<proteinExistence type="predicted"/>
<dbReference type="Gene3D" id="3.40.50.300">
    <property type="entry name" value="P-loop containing nucleotide triphosphate hydrolases"/>
    <property type="match status" value="1"/>
</dbReference>
<dbReference type="InterPro" id="IPR003439">
    <property type="entry name" value="ABC_transporter-like_ATP-bd"/>
</dbReference>
<keyword evidence="4" id="KW-0547">Nucleotide-binding</keyword>
<evidence type="ECO:0000256" key="2">
    <source>
        <dbReference type="ARBA" id="ARBA00022475"/>
    </source>
</evidence>
<accession>A0A5E4X993</accession>
<keyword evidence="1" id="KW-0813">Transport</keyword>
<dbReference type="AlphaFoldDB" id="A0A5E4X993"/>
<reference evidence="7 8" key="1">
    <citation type="submission" date="2019-08" db="EMBL/GenBank/DDBJ databases">
        <authorList>
            <person name="Peeters C."/>
        </authorList>
    </citation>
    <scope>NUCLEOTIDE SEQUENCE [LARGE SCALE GENOMIC DNA]</scope>
    <source>
        <strain evidence="7 8">LMG 31115</strain>
    </source>
</reference>
<keyword evidence="3" id="KW-0997">Cell inner membrane</keyword>
<dbReference type="PANTHER" id="PTHR42781">
    <property type="entry name" value="SPERMIDINE/PUTRESCINE IMPORT ATP-BINDING PROTEIN POTA"/>
    <property type="match status" value="1"/>
</dbReference>
<dbReference type="InterPro" id="IPR013611">
    <property type="entry name" value="Transp-assoc_OB_typ2"/>
</dbReference>
<dbReference type="PANTHER" id="PTHR42781:SF4">
    <property type="entry name" value="SPERMIDINE_PUTRESCINE IMPORT ATP-BINDING PROTEIN POTA"/>
    <property type="match status" value="1"/>
</dbReference>
<evidence type="ECO:0000256" key="1">
    <source>
        <dbReference type="ARBA" id="ARBA00022448"/>
    </source>
</evidence>
<dbReference type="SMART" id="SM00382">
    <property type="entry name" value="AAA"/>
    <property type="match status" value="1"/>
</dbReference>
<dbReference type="InterPro" id="IPR017871">
    <property type="entry name" value="ABC_transporter-like_CS"/>
</dbReference>
<evidence type="ECO:0000256" key="4">
    <source>
        <dbReference type="ARBA" id="ARBA00022741"/>
    </source>
</evidence>
<feature type="domain" description="ABC transporter" evidence="6">
    <location>
        <begin position="4"/>
        <end position="240"/>
    </location>
</feature>
<evidence type="ECO:0000259" key="6">
    <source>
        <dbReference type="PROSITE" id="PS50893"/>
    </source>
</evidence>
<dbReference type="Pfam" id="PF08402">
    <property type="entry name" value="TOBE_2"/>
    <property type="match status" value="1"/>
</dbReference>